<evidence type="ECO:0000256" key="1">
    <source>
        <dbReference type="ARBA" id="ARBA00006432"/>
    </source>
</evidence>
<sequence length="674" mass="73369">MHETSSPAPLWEPSPESVARARITAFTTHAERASGRRLSAYADLWDWSTTDPDGFWGALWDFFGLPELFGAHGPALAKEAMPGSVWFPEVRVNYAEFVLSGPPEDQIAIIGVGEDDVRSEVTWGELRSQVSALAAWLRERGVGRGDRVVGYLPNVPEAVVTLLATAAVGAIWSSVGQDYAPTAASDRLGPLEAKVLITADSYLYSGKRHDRRAAVREVLASLPTVTDVVLVARGEGRAKPLSKDGQSERNLYQIAGWAEVTSGSVEPVWERVGFDDPLWVLFSSGTTGRPKGIVQSHGGILLEQLKLLGLHLDLGSDDRLFWFTSPSWVMWNIQSSALAVGASILCYDGSPTAPDARRLWPLVADHDVTVFGSSPGYLEASRSTDISPAADLDLSALRALATTGAPISPSTHEWAVSATGGLPLYSVSGGTDICSAFCGGVPTVPIWPGELSVRNLGVAMDAWDPDGNPLRGEVGELVMTRPMPSMPVSFWDDEGGERYRESYFDVYPGVWRHGDWITITDRDSVVIHGRSDSTLNRHGVRMGSADIYNVVEDVSEVAESLVLGIEEPDGGYWMPLFVVLADPDGELDDDLRDRIRTAIRTHASPRHVPDEIHQVAALPHTRTGKRLEVPLKRMMQGADPDTVVQRTALDDADLLEPFLELARQRRARTQDETA</sequence>
<dbReference type="GO" id="GO:0030729">
    <property type="term" value="F:acetoacetate-CoA ligase activity"/>
    <property type="evidence" value="ECO:0007669"/>
    <property type="project" value="UniProtKB-EC"/>
</dbReference>
<name>A0ABY4YRL9_9MICO</name>
<evidence type="ECO:0000313" key="8">
    <source>
        <dbReference type="Proteomes" id="UP001056455"/>
    </source>
</evidence>
<feature type="domain" description="AMP-binding enzyme C-terminal" evidence="6">
    <location>
        <begin position="550"/>
        <end position="625"/>
    </location>
</feature>
<dbReference type="InterPro" id="IPR000873">
    <property type="entry name" value="AMP-dep_synth/lig_dom"/>
</dbReference>
<comment type="similarity">
    <text evidence="1">Belongs to the ATP-dependent AMP-binding enzyme family.</text>
</comment>
<evidence type="ECO:0000256" key="4">
    <source>
        <dbReference type="ARBA" id="ARBA00022840"/>
    </source>
</evidence>
<reference evidence="7" key="1">
    <citation type="submission" date="2022-06" db="EMBL/GenBank/DDBJ databases">
        <title>Ornithinimicrobium HY1793.</title>
        <authorList>
            <person name="Huang Y."/>
        </authorList>
    </citation>
    <scope>NUCLEOTIDE SEQUENCE</scope>
    <source>
        <strain evidence="7">HY1793</strain>
    </source>
</reference>
<dbReference type="NCBIfam" id="NF002937">
    <property type="entry name" value="PRK03584.1"/>
    <property type="match status" value="1"/>
</dbReference>
<dbReference type="Gene3D" id="3.40.50.12780">
    <property type="entry name" value="N-terminal domain of ligase-like"/>
    <property type="match status" value="1"/>
</dbReference>
<evidence type="ECO:0000256" key="3">
    <source>
        <dbReference type="ARBA" id="ARBA00022741"/>
    </source>
</evidence>
<proteinExistence type="inferred from homology"/>
<dbReference type="PANTHER" id="PTHR42921:SF1">
    <property type="entry name" value="ACETOACETYL-COA SYNTHETASE"/>
    <property type="match status" value="1"/>
</dbReference>
<gene>
    <name evidence="7" type="ORF">NF556_16685</name>
</gene>
<feature type="domain" description="AMP-dependent synthetase/ligase" evidence="5">
    <location>
        <begin position="103"/>
        <end position="482"/>
    </location>
</feature>
<dbReference type="InterPro" id="IPR025110">
    <property type="entry name" value="AMP-bd_C"/>
</dbReference>
<dbReference type="Gene3D" id="3.30.300.30">
    <property type="match status" value="1"/>
</dbReference>
<evidence type="ECO:0000259" key="6">
    <source>
        <dbReference type="Pfam" id="PF13193"/>
    </source>
</evidence>
<protein>
    <submittedName>
        <fullName evidence="7">Acetoacetate--CoA ligase</fullName>
        <ecNumber evidence="7">6.2.1.16</ecNumber>
    </submittedName>
</protein>
<dbReference type="InterPro" id="IPR042099">
    <property type="entry name" value="ANL_N_sf"/>
</dbReference>
<dbReference type="PROSITE" id="PS00455">
    <property type="entry name" value="AMP_BINDING"/>
    <property type="match status" value="1"/>
</dbReference>
<keyword evidence="3" id="KW-0547">Nucleotide-binding</keyword>
<dbReference type="RefSeq" id="WP_252592155.1">
    <property type="nucleotide sequence ID" value="NZ_CP099489.1"/>
</dbReference>
<dbReference type="Pfam" id="PF00501">
    <property type="entry name" value="AMP-binding"/>
    <property type="match status" value="1"/>
</dbReference>
<dbReference type="InterPro" id="IPR045851">
    <property type="entry name" value="AMP-bd_C_sf"/>
</dbReference>
<dbReference type="PANTHER" id="PTHR42921">
    <property type="entry name" value="ACETOACETYL-COA SYNTHETASE"/>
    <property type="match status" value="1"/>
</dbReference>
<evidence type="ECO:0000259" key="5">
    <source>
        <dbReference type="Pfam" id="PF00501"/>
    </source>
</evidence>
<dbReference type="InterPro" id="IPR005914">
    <property type="entry name" value="Acac_CoA_synth"/>
</dbReference>
<evidence type="ECO:0000313" key="7">
    <source>
        <dbReference type="EMBL" id="USQ79234.1"/>
    </source>
</evidence>
<dbReference type="EC" id="6.2.1.16" evidence="7"/>
<organism evidence="7 8">
    <name type="scientific">Ornithinimicrobium faecis</name>
    <dbReference type="NCBI Taxonomy" id="2934158"/>
    <lineage>
        <taxon>Bacteria</taxon>
        <taxon>Bacillati</taxon>
        <taxon>Actinomycetota</taxon>
        <taxon>Actinomycetes</taxon>
        <taxon>Micrococcales</taxon>
        <taxon>Ornithinimicrobiaceae</taxon>
        <taxon>Ornithinimicrobium</taxon>
    </lineage>
</organism>
<keyword evidence="4" id="KW-0067">ATP-binding</keyword>
<dbReference type="EMBL" id="CP099489">
    <property type="protein sequence ID" value="USQ79234.1"/>
    <property type="molecule type" value="Genomic_DNA"/>
</dbReference>
<dbReference type="InterPro" id="IPR020845">
    <property type="entry name" value="AMP-binding_CS"/>
</dbReference>
<dbReference type="NCBIfam" id="TIGR01217">
    <property type="entry name" value="ac_ac_CoA_syn"/>
    <property type="match status" value="1"/>
</dbReference>
<evidence type="ECO:0000256" key="2">
    <source>
        <dbReference type="ARBA" id="ARBA00022598"/>
    </source>
</evidence>
<keyword evidence="8" id="KW-1185">Reference proteome</keyword>
<accession>A0ABY4YRL9</accession>
<dbReference type="Proteomes" id="UP001056455">
    <property type="component" value="Chromosome"/>
</dbReference>
<dbReference type="SUPFAM" id="SSF56801">
    <property type="entry name" value="Acetyl-CoA synthetase-like"/>
    <property type="match status" value="1"/>
</dbReference>
<keyword evidence="2 7" id="KW-0436">Ligase</keyword>
<dbReference type="Pfam" id="PF13193">
    <property type="entry name" value="AMP-binding_C"/>
    <property type="match status" value="1"/>
</dbReference>